<feature type="region of interest" description="Disordered" evidence="1">
    <location>
        <begin position="78"/>
        <end position="113"/>
    </location>
</feature>
<organism evidence="3 4">
    <name type="scientific">Trypanosoma rangeli</name>
    <dbReference type="NCBI Taxonomy" id="5698"/>
    <lineage>
        <taxon>Eukaryota</taxon>
        <taxon>Discoba</taxon>
        <taxon>Euglenozoa</taxon>
        <taxon>Kinetoplastea</taxon>
        <taxon>Metakinetoplastina</taxon>
        <taxon>Trypanosomatida</taxon>
        <taxon>Trypanosomatidae</taxon>
        <taxon>Trypanosoma</taxon>
        <taxon>Herpetosoma</taxon>
    </lineage>
</organism>
<evidence type="ECO:0000313" key="3">
    <source>
        <dbReference type="EMBL" id="RNF02388.1"/>
    </source>
</evidence>
<dbReference type="OMA" id="IAKLWRM"/>
<keyword evidence="2" id="KW-0732">Signal</keyword>
<evidence type="ECO:0008006" key="5">
    <source>
        <dbReference type="Google" id="ProtNLM"/>
    </source>
</evidence>
<feature type="chain" id="PRO_5018637775" description="Kinetoplast DNA-associated protein" evidence="2">
    <location>
        <begin position="25"/>
        <end position="177"/>
    </location>
</feature>
<dbReference type="RefSeq" id="XP_029236883.1">
    <property type="nucleotide sequence ID" value="XM_029383265.1"/>
</dbReference>
<dbReference type="GeneID" id="40330353"/>
<dbReference type="OrthoDB" id="248585at2759"/>
<name>A0A3R7LSC0_TRYRA</name>
<dbReference type="Proteomes" id="UP000283634">
    <property type="component" value="Unassembled WGS sequence"/>
</dbReference>
<dbReference type="AlphaFoldDB" id="A0A3R7LSC0"/>
<evidence type="ECO:0000256" key="2">
    <source>
        <dbReference type="SAM" id="SignalP"/>
    </source>
</evidence>
<keyword evidence="4" id="KW-1185">Reference proteome</keyword>
<reference evidence="3 4" key="1">
    <citation type="journal article" date="2018" name="BMC Genomics">
        <title>Genomic comparison of Trypanosoma conorhini and Trypanosoma rangeli to Trypanosoma cruzi strains of high and low virulence.</title>
        <authorList>
            <person name="Bradwell K.R."/>
            <person name="Koparde V.N."/>
            <person name="Matveyev A.V."/>
            <person name="Serrano M.G."/>
            <person name="Alves J.M."/>
            <person name="Parikh H."/>
            <person name="Huang B."/>
            <person name="Lee V."/>
            <person name="Espinosa-Alvarez O."/>
            <person name="Ortiz P.A."/>
            <person name="Costa-Martins A.G."/>
            <person name="Teixeira M.M."/>
            <person name="Buck G.A."/>
        </authorList>
    </citation>
    <scope>NUCLEOTIDE SEQUENCE [LARGE SCALE GENOMIC DNA]</scope>
    <source>
        <strain evidence="3 4">AM80</strain>
    </source>
</reference>
<accession>A0A3R7LSC0</accession>
<comment type="caution">
    <text evidence="3">The sequence shown here is derived from an EMBL/GenBank/DDBJ whole genome shotgun (WGS) entry which is preliminary data.</text>
</comment>
<evidence type="ECO:0000256" key="1">
    <source>
        <dbReference type="SAM" id="MobiDB-lite"/>
    </source>
</evidence>
<evidence type="ECO:0000313" key="4">
    <source>
        <dbReference type="Proteomes" id="UP000283634"/>
    </source>
</evidence>
<sequence>MLRRACAFRGGNALLVFCIARCLSTKLVPARAATAQNSAQKTLPPPVVESSLVLRRRVRSLRFVAGDKQQKQHLRKAVASGKKTQTTVRNKHEALKRGASRRSQKQPAASRRVSAVTASLRSKVTDLQTWKDVRKGRPHAHAVQKKKYNKRVAAIAKLWRMQKKKTPKGTTAVPSKK</sequence>
<gene>
    <name evidence="3" type="ORF">TraAM80_06420</name>
</gene>
<dbReference type="EMBL" id="MKGL01000233">
    <property type="protein sequence ID" value="RNF02388.1"/>
    <property type="molecule type" value="Genomic_DNA"/>
</dbReference>
<feature type="signal peptide" evidence="2">
    <location>
        <begin position="1"/>
        <end position="24"/>
    </location>
</feature>
<protein>
    <recommendedName>
        <fullName evidence="5">Kinetoplast DNA-associated protein</fullName>
    </recommendedName>
</protein>
<proteinExistence type="predicted"/>